<keyword evidence="5 7" id="KW-1133">Transmembrane helix</keyword>
<keyword evidence="9" id="KW-1185">Reference proteome</keyword>
<dbReference type="GO" id="GO:0005794">
    <property type="term" value="C:Golgi apparatus"/>
    <property type="evidence" value="ECO:0007669"/>
    <property type="project" value="TreeGrafter"/>
</dbReference>
<comment type="function">
    <text evidence="1 7">May be involved in both secretory and endocytic intracellular trafficking in the endosomal/prevacuolar compartments.</text>
</comment>
<dbReference type="GO" id="GO:0016020">
    <property type="term" value="C:membrane"/>
    <property type="evidence" value="ECO:0007669"/>
    <property type="project" value="UniProtKB-SubCell"/>
</dbReference>
<feature type="transmembrane region" description="Helical" evidence="7">
    <location>
        <begin position="35"/>
        <end position="50"/>
    </location>
</feature>
<comment type="caution">
    <text evidence="8">The sequence shown here is derived from an EMBL/GenBank/DDBJ whole genome shotgun (WGS) entry which is preliminary data.</text>
</comment>
<protein>
    <recommendedName>
        <fullName evidence="7">PRA1 family protein</fullName>
    </recommendedName>
</protein>
<dbReference type="PANTHER" id="PTHR19317">
    <property type="entry name" value="PRENYLATED RAB ACCEPTOR 1-RELATED"/>
    <property type="match status" value="1"/>
</dbReference>
<evidence type="ECO:0000313" key="9">
    <source>
        <dbReference type="Proteomes" id="UP000289340"/>
    </source>
</evidence>
<evidence type="ECO:0000256" key="7">
    <source>
        <dbReference type="RuleBase" id="RU363107"/>
    </source>
</evidence>
<keyword evidence="7" id="KW-0813">Transport</keyword>
<dbReference type="EMBL" id="QZWG01000019">
    <property type="protein sequence ID" value="RZB46418.1"/>
    <property type="molecule type" value="Genomic_DNA"/>
</dbReference>
<evidence type="ECO:0000256" key="1">
    <source>
        <dbReference type="ARBA" id="ARBA00002501"/>
    </source>
</evidence>
<evidence type="ECO:0000256" key="2">
    <source>
        <dbReference type="ARBA" id="ARBA00004127"/>
    </source>
</evidence>
<dbReference type="Pfam" id="PF03208">
    <property type="entry name" value="PRA1"/>
    <property type="match status" value="1"/>
</dbReference>
<dbReference type="GO" id="GO:0016192">
    <property type="term" value="P:vesicle-mediated transport"/>
    <property type="evidence" value="ECO:0007669"/>
    <property type="project" value="TreeGrafter"/>
</dbReference>
<comment type="caution">
    <text evidence="7">Lacks conserved residue(s) required for the propagation of feature annotation.</text>
</comment>
<evidence type="ECO:0000256" key="6">
    <source>
        <dbReference type="ARBA" id="ARBA00023136"/>
    </source>
</evidence>
<comment type="subcellular location">
    <subcellularLocation>
        <location evidence="2">Endomembrane system</location>
        <topology evidence="2">Multi-pass membrane protein</topology>
    </subcellularLocation>
    <subcellularLocation>
        <location evidence="7">Membrane</location>
        <topology evidence="7">Multi-pass membrane protein</topology>
    </subcellularLocation>
</comment>
<evidence type="ECO:0000313" key="8">
    <source>
        <dbReference type="EMBL" id="RZB46418.1"/>
    </source>
</evidence>
<keyword evidence="6 7" id="KW-0472">Membrane</keyword>
<feature type="non-terminal residue" evidence="8">
    <location>
        <position position="1"/>
    </location>
</feature>
<keyword evidence="4 7" id="KW-0812">Transmembrane</keyword>
<accession>A0A445FC50</accession>
<dbReference type="InterPro" id="IPR004895">
    <property type="entry name" value="Prenylated_rab_accept_PRA1"/>
</dbReference>
<dbReference type="AlphaFoldDB" id="A0A445FC50"/>
<evidence type="ECO:0000256" key="4">
    <source>
        <dbReference type="ARBA" id="ARBA00022692"/>
    </source>
</evidence>
<dbReference type="Proteomes" id="UP000289340">
    <property type="component" value="Chromosome 19"/>
</dbReference>
<proteinExistence type="inferred from homology"/>
<evidence type="ECO:0000256" key="5">
    <source>
        <dbReference type="ARBA" id="ARBA00022989"/>
    </source>
</evidence>
<reference evidence="8 9" key="1">
    <citation type="submission" date="2018-09" db="EMBL/GenBank/DDBJ databases">
        <title>A high-quality reference genome of wild soybean provides a powerful tool to mine soybean genomes.</title>
        <authorList>
            <person name="Xie M."/>
            <person name="Chung C.Y.L."/>
            <person name="Li M.-W."/>
            <person name="Wong F.-L."/>
            <person name="Chan T.-F."/>
            <person name="Lam H.-M."/>
        </authorList>
    </citation>
    <scope>NUCLEOTIDE SEQUENCE [LARGE SCALE GENOMIC DNA]</scope>
    <source>
        <strain evidence="9">cv. W05</strain>
        <tissue evidence="8">Hypocotyl of etiolated seedlings</tissue>
    </source>
</reference>
<dbReference type="GO" id="GO:0005783">
    <property type="term" value="C:endoplasmic reticulum"/>
    <property type="evidence" value="ECO:0007669"/>
    <property type="project" value="TreeGrafter"/>
</dbReference>
<dbReference type="PANTHER" id="PTHR19317:SF34">
    <property type="entry name" value="PRA1 FAMILY PROTEIN-RELATED"/>
    <property type="match status" value="1"/>
</dbReference>
<comment type="similarity">
    <text evidence="3 7">Belongs to the PRA1 family.</text>
</comment>
<gene>
    <name evidence="8" type="ORF">D0Y65_050448</name>
</gene>
<sequence length="83" mass="9751">RRPWSELADRSTFSKLESFSKATLRVHKNFSYFRIKYYVVVSLILAVSFLTNPFSLILLVGLFASWTFLYLFRPSNQPLINLD</sequence>
<organism evidence="8 9">
    <name type="scientific">Glycine soja</name>
    <name type="common">Wild soybean</name>
    <dbReference type="NCBI Taxonomy" id="3848"/>
    <lineage>
        <taxon>Eukaryota</taxon>
        <taxon>Viridiplantae</taxon>
        <taxon>Streptophyta</taxon>
        <taxon>Embryophyta</taxon>
        <taxon>Tracheophyta</taxon>
        <taxon>Spermatophyta</taxon>
        <taxon>Magnoliopsida</taxon>
        <taxon>eudicotyledons</taxon>
        <taxon>Gunneridae</taxon>
        <taxon>Pentapetalae</taxon>
        <taxon>rosids</taxon>
        <taxon>fabids</taxon>
        <taxon>Fabales</taxon>
        <taxon>Fabaceae</taxon>
        <taxon>Papilionoideae</taxon>
        <taxon>50 kb inversion clade</taxon>
        <taxon>NPAAA clade</taxon>
        <taxon>indigoferoid/millettioid clade</taxon>
        <taxon>Phaseoleae</taxon>
        <taxon>Glycine</taxon>
        <taxon>Glycine subgen. Soja</taxon>
    </lineage>
</organism>
<name>A0A445FC50_GLYSO</name>
<evidence type="ECO:0000256" key="3">
    <source>
        <dbReference type="ARBA" id="ARBA00006483"/>
    </source>
</evidence>